<dbReference type="EMBL" id="BSET01000001">
    <property type="protein sequence ID" value="GLK00645.1"/>
    <property type="molecule type" value="Genomic_DNA"/>
</dbReference>
<keyword evidence="2" id="KW-0472">Membrane</keyword>
<feature type="region of interest" description="Disordered" evidence="1">
    <location>
        <begin position="1"/>
        <end position="20"/>
    </location>
</feature>
<dbReference type="Proteomes" id="UP001142325">
    <property type="component" value="Unassembled WGS sequence"/>
</dbReference>
<comment type="caution">
    <text evidence="3">The sequence shown here is derived from an EMBL/GenBank/DDBJ whole genome shotgun (WGS) entry which is preliminary data.</text>
</comment>
<protein>
    <submittedName>
        <fullName evidence="3">Uncharacterized protein</fullName>
    </submittedName>
</protein>
<organism evidence="3 4">
    <name type="scientific">Microbacterium keratanolyticum</name>
    <dbReference type="NCBI Taxonomy" id="67574"/>
    <lineage>
        <taxon>Bacteria</taxon>
        <taxon>Bacillati</taxon>
        <taxon>Actinomycetota</taxon>
        <taxon>Actinomycetes</taxon>
        <taxon>Micrococcales</taxon>
        <taxon>Microbacteriaceae</taxon>
        <taxon>Microbacterium</taxon>
    </lineage>
</organism>
<feature type="transmembrane region" description="Helical" evidence="2">
    <location>
        <begin position="92"/>
        <end position="118"/>
    </location>
</feature>
<keyword evidence="2" id="KW-0812">Transmembrane</keyword>
<gene>
    <name evidence="3" type="ORF">GCM10017596_03600</name>
</gene>
<feature type="compositionally biased region" description="Polar residues" evidence="1">
    <location>
        <begin position="1"/>
        <end position="14"/>
    </location>
</feature>
<feature type="transmembrane region" description="Helical" evidence="2">
    <location>
        <begin position="57"/>
        <end position="80"/>
    </location>
</feature>
<dbReference type="AlphaFoldDB" id="A0A9W6HRB7"/>
<keyword evidence="4" id="KW-1185">Reference proteome</keyword>
<feature type="transmembrane region" description="Helical" evidence="2">
    <location>
        <begin position="155"/>
        <end position="174"/>
    </location>
</feature>
<evidence type="ECO:0000256" key="1">
    <source>
        <dbReference type="SAM" id="MobiDB-lite"/>
    </source>
</evidence>
<evidence type="ECO:0000313" key="3">
    <source>
        <dbReference type="EMBL" id="GLK00645.1"/>
    </source>
</evidence>
<feature type="transmembrane region" description="Helical" evidence="2">
    <location>
        <begin position="124"/>
        <end position="143"/>
    </location>
</feature>
<reference evidence="3" key="2">
    <citation type="submission" date="2023-01" db="EMBL/GenBank/DDBJ databases">
        <authorList>
            <person name="Sun Q."/>
            <person name="Evtushenko L."/>
        </authorList>
    </citation>
    <scope>NUCLEOTIDE SEQUENCE</scope>
    <source>
        <strain evidence="3">VKM Ac-1958</strain>
    </source>
</reference>
<evidence type="ECO:0000313" key="4">
    <source>
        <dbReference type="Proteomes" id="UP001142325"/>
    </source>
</evidence>
<accession>A0A9W6HRB7</accession>
<name>A0A9W6HRB7_9MICO</name>
<dbReference type="RefSeq" id="WP_204938347.1">
    <property type="nucleotide sequence ID" value="NZ_BAAAUM010000001.1"/>
</dbReference>
<reference evidence="3" key="1">
    <citation type="journal article" date="2014" name="Int. J. Syst. Evol. Microbiol.">
        <title>Complete genome sequence of Corynebacterium casei LMG S-19264T (=DSM 44701T), isolated from a smear-ripened cheese.</title>
        <authorList>
            <consortium name="US DOE Joint Genome Institute (JGI-PGF)"/>
            <person name="Walter F."/>
            <person name="Albersmeier A."/>
            <person name="Kalinowski J."/>
            <person name="Ruckert C."/>
        </authorList>
    </citation>
    <scope>NUCLEOTIDE SEQUENCE</scope>
    <source>
        <strain evidence="3">VKM Ac-1958</strain>
    </source>
</reference>
<keyword evidence="2" id="KW-1133">Transmembrane helix</keyword>
<evidence type="ECO:0000256" key="2">
    <source>
        <dbReference type="SAM" id="Phobius"/>
    </source>
</evidence>
<sequence length="177" mass="18549">MQHSNEAHTSAPQDTESRSDPAAIKERIYATFTGLAIVLVQSANVDHTSAVRASITLLIGILAIAAAGFVADLLAHLAVSGTFPHGPELRRLLALTGTAIGSAMVPLLALLLAVLGWIELQTALAIAAVAYVGVLGLVGYVAVRRTRVSWWRQLIALGILIALGCIVIVIQQLAHGH</sequence>
<proteinExistence type="predicted"/>